<keyword evidence="3 5" id="KW-0687">Ribonucleoprotein</keyword>
<dbReference type="Pfam" id="PF00471">
    <property type="entry name" value="Ribosomal_L33"/>
    <property type="match status" value="1"/>
</dbReference>
<dbReference type="STRING" id="1798539.A2994_02570"/>
<comment type="similarity">
    <text evidence="1 5">Belongs to the bacterial ribosomal protein bL33 family.</text>
</comment>
<evidence type="ECO:0000256" key="1">
    <source>
        <dbReference type="ARBA" id="ARBA00007596"/>
    </source>
</evidence>
<dbReference type="NCBIfam" id="NF001860">
    <property type="entry name" value="PRK00595.1"/>
    <property type="match status" value="1"/>
</dbReference>
<dbReference type="SUPFAM" id="SSF57829">
    <property type="entry name" value="Zn-binding ribosomal proteins"/>
    <property type="match status" value="1"/>
</dbReference>
<dbReference type="GO" id="GO:0003735">
    <property type="term" value="F:structural constituent of ribosome"/>
    <property type="evidence" value="ECO:0007669"/>
    <property type="project" value="InterPro"/>
</dbReference>
<gene>
    <name evidence="5" type="primary">rpmG</name>
    <name evidence="6" type="ORF">A2994_02570</name>
</gene>
<organism evidence="6 7">
    <name type="scientific">candidate division Kazan bacterium RIFCSPLOWO2_01_FULL_48_13</name>
    <dbReference type="NCBI Taxonomy" id="1798539"/>
    <lineage>
        <taxon>Bacteria</taxon>
        <taxon>Bacteria division Kazan-3B-28</taxon>
    </lineage>
</organism>
<dbReference type="GO" id="GO:0005737">
    <property type="term" value="C:cytoplasm"/>
    <property type="evidence" value="ECO:0007669"/>
    <property type="project" value="UniProtKB-ARBA"/>
</dbReference>
<evidence type="ECO:0000313" key="7">
    <source>
        <dbReference type="Proteomes" id="UP000179010"/>
    </source>
</evidence>
<dbReference type="InterPro" id="IPR011332">
    <property type="entry name" value="Ribosomal_zn-bd"/>
</dbReference>
<keyword evidence="2 5" id="KW-0689">Ribosomal protein</keyword>
<dbReference type="GO" id="GO:1990904">
    <property type="term" value="C:ribonucleoprotein complex"/>
    <property type="evidence" value="ECO:0007669"/>
    <property type="project" value="UniProtKB-KW"/>
</dbReference>
<dbReference type="Proteomes" id="UP000179010">
    <property type="component" value="Unassembled WGS sequence"/>
</dbReference>
<proteinExistence type="inferred from homology"/>
<dbReference type="GO" id="GO:0006412">
    <property type="term" value="P:translation"/>
    <property type="evidence" value="ECO:0007669"/>
    <property type="project" value="UniProtKB-UniRule"/>
</dbReference>
<name>A0A1F4PPP1_UNCK3</name>
<accession>A0A1F4PPP1</accession>
<dbReference type="Gene3D" id="2.20.28.120">
    <property type="entry name" value="Ribosomal protein L33"/>
    <property type="match status" value="1"/>
</dbReference>
<dbReference type="NCBIfam" id="NF001764">
    <property type="entry name" value="PRK00504.1"/>
    <property type="match status" value="1"/>
</dbReference>
<comment type="caution">
    <text evidence="6">The sequence shown here is derived from an EMBL/GenBank/DDBJ whole genome shotgun (WGS) entry which is preliminary data.</text>
</comment>
<evidence type="ECO:0000256" key="4">
    <source>
        <dbReference type="ARBA" id="ARBA00035176"/>
    </source>
</evidence>
<dbReference type="HAMAP" id="MF_00294">
    <property type="entry name" value="Ribosomal_bL33"/>
    <property type="match status" value="1"/>
</dbReference>
<protein>
    <recommendedName>
        <fullName evidence="4 5">Large ribosomal subunit protein bL33</fullName>
    </recommendedName>
</protein>
<sequence>MAQKGKIQKKVKRPLIKLICTECKQRYYHTRKNPTNTPDRINHLKFCKICRKRTPHKETK</sequence>
<evidence type="ECO:0000256" key="3">
    <source>
        <dbReference type="ARBA" id="ARBA00023274"/>
    </source>
</evidence>
<evidence type="ECO:0000256" key="5">
    <source>
        <dbReference type="HAMAP-Rule" id="MF_00294"/>
    </source>
</evidence>
<reference evidence="6 7" key="1">
    <citation type="journal article" date="2016" name="Nat. Commun.">
        <title>Thousands of microbial genomes shed light on interconnected biogeochemical processes in an aquifer system.</title>
        <authorList>
            <person name="Anantharaman K."/>
            <person name="Brown C.T."/>
            <person name="Hug L.A."/>
            <person name="Sharon I."/>
            <person name="Castelle C.J."/>
            <person name="Probst A.J."/>
            <person name="Thomas B.C."/>
            <person name="Singh A."/>
            <person name="Wilkins M.J."/>
            <person name="Karaoz U."/>
            <person name="Brodie E.L."/>
            <person name="Williams K.H."/>
            <person name="Hubbard S.S."/>
            <person name="Banfield J.F."/>
        </authorList>
    </citation>
    <scope>NUCLEOTIDE SEQUENCE [LARGE SCALE GENOMIC DNA]</scope>
</reference>
<evidence type="ECO:0000313" key="6">
    <source>
        <dbReference type="EMBL" id="OGB85628.1"/>
    </source>
</evidence>
<dbReference type="InterPro" id="IPR001705">
    <property type="entry name" value="Ribosomal_bL33"/>
</dbReference>
<dbReference type="GO" id="GO:0005840">
    <property type="term" value="C:ribosome"/>
    <property type="evidence" value="ECO:0007669"/>
    <property type="project" value="UniProtKB-KW"/>
</dbReference>
<evidence type="ECO:0000256" key="2">
    <source>
        <dbReference type="ARBA" id="ARBA00022980"/>
    </source>
</evidence>
<dbReference type="NCBIfam" id="TIGR01023">
    <property type="entry name" value="rpmG_bact"/>
    <property type="match status" value="1"/>
</dbReference>
<dbReference type="EMBL" id="METE01000001">
    <property type="protein sequence ID" value="OGB85628.1"/>
    <property type="molecule type" value="Genomic_DNA"/>
</dbReference>
<dbReference type="InterPro" id="IPR038584">
    <property type="entry name" value="Ribosomal_bL33_sf"/>
</dbReference>
<dbReference type="AlphaFoldDB" id="A0A1F4PPP1"/>